<evidence type="ECO:0000313" key="1">
    <source>
        <dbReference type="EMBL" id="BBA92026.1"/>
    </source>
</evidence>
<sequence>MSSILSITIVTNFSKKASIQSWKKAEKNFYFSTVKIRLAYLP</sequence>
<gene>
    <name evidence="1" type="ORF">SR187_2020</name>
</gene>
<protein>
    <submittedName>
        <fullName evidence="1">Uncharacterized protein</fullName>
    </submittedName>
</protein>
<proteinExistence type="predicted"/>
<accession>A0A2Z5TKX4</accession>
<dbReference type="Proteomes" id="UP000269331">
    <property type="component" value="Chromosome"/>
</dbReference>
<name>A0A2Z5TKX4_9STRE</name>
<organism evidence="1 2">
    <name type="scientific">Streptococcus ruminantium</name>
    <dbReference type="NCBI Taxonomy" id="1917441"/>
    <lineage>
        <taxon>Bacteria</taxon>
        <taxon>Bacillati</taxon>
        <taxon>Bacillota</taxon>
        <taxon>Bacilli</taxon>
        <taxon>Lactobacillales</taxon>
        <taxon>Streptococcaceae</taxon>
        <taxon>Streptococcus</taxon>
    </lineage>
</organism>
<reference evidence="1 2" key="1">
    <citation type="journal article" date="2018" name="Genome Biol. Evol.">
        <title>Complete Genome Sequence of Streptococcus ruminantium sp. nov. GUT-187T (=DSM 104980T =JCM 31869T), the Type Strain of S. ruminantium, and Comparison with Genome Sequences of Streptococcus suis Strains.</title>
        <authorList>
            <person name="Tohya M."/>
            <person name="Sekizaki T."/>
            <person name="Miyoshi-Akiyama T."/>
        </authorList>
    </citation>
    <scope>NUCLEOTIDE SEQUENCE [LARGE SCALE GENOMIC DNA]</scope>
    <source>
        <strain evidence="1 2">GUT187T</strain>
    </source>
</reference>
<dbReference type="KEGG" id="srq:SR187_2020"/>
<evidence type="ECO:0000313" key="2">
    <source>
        <dbReference type="Proteomes" id="UP000269331"/>
    </source>
</evidence>
<dbReference type="EMBL" id="AP018400">
    <property type="protein sequence ID" value="BBA92026.1"/>
    <property type="molecule type" value="Genomic_DNA"/>
</dbReference>
<dbReference type="AlphaFoldDB" id="A0A2Z5TKX4"/>